<dbReference type="PANTHER" id="PTHR21666">
    <property type="entry name" value="PEPTIDASE-RELATED"/>
    <property type="match status" value="1"/>
</dbReference>
<dbReference type="EMBL" id="MFLA01000047">
    <property type="protein sequence ID" value="OGG57640.1"/>
    <property type="molecule type" value="Genomic_DNA"/>
</dbReference>
<name>A0A1F6D8I3_9BACT</name>
<dbReference type="InterPro" id="IPR011055">
    <property type="entry name" value="Dup_hybrid_motif"/>
</dbReference>
<dbReference type="SUPFAM" id="SSF51261">
    <property type="entry name" value="Duplicated hybrid motif"/>
    <property type="match status" value="1"/>
</dbReference>
<protein>
    <recommendedName>
        <fullName evidence="1">M23ase beta-sheet core domain-containing protein</fullName>
    </recommendedName>
</protein>
<dbReference type="CDD" id="cd12797">
    <property type="entry name" value="M23_peptidase"/>
    <property type="match status" value="1"/>
</dbReference>
<dbReference type="PANTHER" id="PTHR21666:SF270">
    <property type="entry name" value="MUREIN HYDROLASE ACTIVATOR ENVC"/>
    <property type="match status" value="1"/>
</dbReference>
<dbReference type="AlphaFoldDB" id="A0A1F6D8I3"/>
<accession>A0A1F6D8I3</accession>
<dbReference type="Pfam" id="PF01551">
    <property type="entry name" value="Peptidase_M23"/>
    <property type="match status" value="1"/>
</dbReference>
<organism evidence="2 3">
    <name type="scientific">Candidatus Kaiserbacteria bacterium RIFCSPHIGHO2_01_FULL_56_24</name>
    <dbReference type="NCBI Taxonomy" id="1798487"/>
    <lineage>
        <taxon>Bacteria</taxon>
        <taxon>Candidatus Kaiseribacteriota</taxon>
    </lineage>
</organism>
<evidence type="ECO:0000313" key="3">
    <source>
        <dbReference type="Proteomes" id="UP000176377"/>
    </source>
</evidence>
<feature type="domain" description="M23ase beta-sheet core" evidence="1">
    <location>
        <begin position="39"/>
        <end position="133"/>
    </location>
</feature>
<dbReference type="InterPro" id="IPR050570">
    <property type="entry name" value="Cell_wall_metabolism_enzyme"/>
</dbReference>
<evidence type="ECO:0000259" key="1">
    <source>
        <dbReference type="Pfam" id="PF01551"/>
    </source>
</evidence>
<dbReference type="InterPro" id="IPR016047">
    <property type="entry name" value="M23ase_b-sheet_dom"/>
</dbReference>
<dbReference type="GO" id="GO:0004222">
    <property type="term" value="F:metalloendopeptidase activity"/>
    <property type="evidence" value="ECO:0007669"/>
    <property type="project" value="TreeGrafter"/>
</dbReference>
<comment type="caution">
    <text evidence="2">The sequence shown here is derived from an EMBL/GenBank/DDBJ whole genome shotgun (WGS) entry which is preliminary data.</text>
</comment>
<sequence>MVWGFHHQCGLSWSYGGWLEARLDMHRGTYLEKDELWLHIGLDVNVLDQTEVRALADGPILYVGDDSPLVGGWGGHVIQMITYRGNPHVLLYAHLGDIICKSGTTVSKGDVIGCVGTPQQNGYWFPHVHLQLFDWQYQQARDWQKFSDDMDGYTRLDNRVKWSHLCPDPTPLIFA</sequence>
<dbReference type="Gene3D" id="2.70.70.10">
    <property type="entry name" value="Glucose Permease (Domain IIA)"/>
    <property type="match status" value="1"/>
</dbReference>
<gene>
    <name evidence="2" type="ORF">A2765_05875</name>
</gene>
<dbReference type="Proteomes" id="UP000176377">
    <property type="component" value="Unassembled WGS sequence"/>
</dbReference>
<proteinExistence type="predicted"/>
<evidence type="ECO:0000313" key="2">
    <source>
        <dbReference type="EMBL" id="OGG57640.1"/>
    </source>
</evidence>
<reference evidence="2 3" key="1">
    <citation type="journal article" date="2016" name="Nat. Commun.">
        <title>Thousands of microbial genomes shed light on interconnected biogeochemical processes in an aquifer system.</title>
        <authorList>
            <person name="Anantharaman K."/>
            <person name="Brown C.T."/>
            <person name="Hug L.A."/>
            <person name="Sharon I."/>
            <person name="Castelle C.J."/>
            <person name="Probst A.J."/>
            <person name="Thomas B.C."/>
            <person name="Singh A."/>
            <person name="Wilkins M.J."/>
            <person name="Karaoz U."/>
            <person name="Brodie E.L."/>
            <person name="Williams K.H."/>
            <person name="Hubbard S.S."/>
            <person name="Banfield J.F."/>
        </authorList>
    </citation>
    <scope>NUCLEOTIDE SEQUENCE [LARGE SCALE GENOMIC DNA]</scope>
</reference>